<reference evidence="2" key="2">
    <citation type="submission" date="2020-05" db="EMBL/GenBank/DDBJ databases">
        <authorList>
            <person name="Kim H.-S."/>
            <person name="Proctor R.H."/>
            <person name="Brown D.W."/>
        </authorList>
    </citation>
    <scope>NUCLEOTIDE SEQUENCE</scope>
    <source>
        <strain evidence="2">NRRL 22465</strain>
    </source>
</reference>
<organism evidence="2 3">
    <name type="scientific">Fusarium zealandicum</name>
    <dbReference type="NCBI Taxonomy" id="1053134"/>
    <lineage>
        <taxon>Eukaryota</taxon>
        <taxon>Fungi</taxon>
        <taxon>Dikarya</taxon>
        <taxon>Ascomycota</taxon>
        <taxon>Pezizomycotina</taxon>
        <taxon>Sordariomycetes</taxon>
        <taxon>Hypocreomycetidae</taxon>
        <taxon>Hypocreales</taxon>
        <taxon>Nectriaceae</taxon>
        <taxon>Fusarium</taxon>
        <taxon>Fusarium staphyleae species complex</taxon>
    </lineage>
</organism>
<dbReference type="Proteomes" id="UP000635477">
    <property type="component" value="Unassembled WGS sequence"/>
</dbReference>
<dbReference type="InterPro" id="IPR025363">
    <property type="entry name" value="DUF4267"/>
</dbReference>
<name>A0A8H4UKE8_9HYPO</name>
<proteinExistence type="predicted"/>
<dbReference type="AlphaFoldDB" id="A0A8H4UKE8"/>
<gene>
    <name evidence="2" type="ORF">FZEAL_5551</name>
</gene>
<dbReference type="Pfam" id="PF14087">
    <property type="entry name" value="DUF4267"/>
    <property type="match status" value="1"/>
</dbReference>
<reference evidence="2" key="1">
    <citation type="journal article" date="2020" name="BMC Genomics">
        <title>Correction to: Identification and distribution of gene clusters required for synthesis of sphingolipid metabolism inhibitors in diverse species of the filamentous fungus Fusarium.</title>
        <authorList>
            <person name="Kim H.S."/>
            <person name="Lohmar J.M."/>
            <person name="Busman M."/>
            <person name="Brown D.W."/>
            <person name="Naumann T.A."/>
            <person name="Divon H.H."/>
            <person name="Lysoe E."/>
            <person name="Uhlig S."/>
            <person name="Proctor R.H."/>
        </authorList>
    </citation>
    <scope>NUCLEOTIDE SEQUENCE</scope>
    <source>
        <strain evidence="2">NRRL 22465</strain>
    </source>
</reference>
<dbReference type="EMBL" id="JABEYC010000401">
    <property type="protein sequence ID" value="KAF4978006.1"/>
    <property type="molecule type" value="Genomic_DNA"/>
</dbReference>
<dbReference type="OrthoDB" id="5316097at2759"/>
<keyword evidence="1" id="KW-1133">Transmembrane helix</keyword>
<keyword evidence="1" id="KW-0472">Membrane</keyword>
<protein>
    <submittedName>
        <fullName evidence="2">Uncharacterized protein</fullName>
    </submittedName>
</protein>
<evidence type="ECO:0000256" key="1">
    <source>
        <dbReference type="SAM" id="Phobius"/>
    </source>
</evidence>
<keyword evidence="3" id="KW-1185">Reference proteome</keyword>
<sequence>MSNTASTMTPPLGLAAAVPALPALLGLTGVGVGIYSFVSPYDAIRKFGLRNSSPAKGSDSAHMEAFQRSVIYGYGIRNVGVGLANLGLVAYWRFSPECRVSPVAALIVQKCLGVCLLAGTVVGLGDAWIMRQFAKEEGVVGEAESDASKASVGHGVTAILIFATGLFLFV</sequence>
<feature type="transmembrane region" description="Helical" evidence="1">
    <location>
        <begin position="12"/>
        <end position="38"/>
    </location>
</feature>
<feature type="transmembrane region" description="Helical" evidence="1">
    <location>
        <begin position="71"/>
        <end position="94"/>
    </location>
</feature>
<feature type="transmembrane region" description="Helical" evidence="1">
    <location>
        <begin position="150"/>
        <end position="169"/>
    </location>
</feature>
<keyword evidence="1" id="KW-0812">Transmembrane</keyword>
<feature type="transmembrane region" description="Helical" evidence="1">
    <location>
        <begin position="106"/>
        <end position="129"/>
    </location>
</feature>
<accession>A0A8H4UKE8</accession>
<comment type="caution">
    <text evidence="2">The sequence shown here is derived from an EMBL/GenBank/DDBJ whole genome shotgun (WGS) entry which is preliminary data.</text>
</comment>
<evidence type="ECO:0000313" key="3">
    <source>
        <dbReference type="Proteomes" id="UP000635477"/>
    </source>
</evidence>
<evidence type="ECO:0000313" key="2">
    <source>
        <dbReference type="EMBL" id="KAF4978006.1"/>
    </source>
</evidence>